<reference evidence="5" key="4">
    <citation type="journal article" date="2015" name="G3 (Bethesda)">
        <title>Genome sequences of three phytopathogenic species of the Magnaporthaceae family of fungi.</title>
        <authorList>
            <person name="Okagaki L.H."/>
            <person name="Nunes C.C."/>
            <person name="Sailsbery J."/>
            <person name="Clay B."/>
            <person name="Brown D."/>
            <person name="John T."/>
            <person name="Oh Y."/>
            <person name="Young N."/>
            <person name="Fitzgerald M."/>
            <person name="Haas B.J."/>
            <person name="Zeng Q."/>
            <person name="Young S."/>
            <person name="Adiconis X."/>
            <person name="Fan L."/>
            <person name="Levin J.Z."/>
            <person name="Mitchell T.K."/>
            <person name="Okubara P.A."/>
            <person name="Farman M.L."/>
            <person name="Kohn L.M."/>
            <person name="Birren B."/>
            <person name="Ma L.-J."/>
            <person name="Dean R.A."/>
        </authorList>
    </citation>
    <scope>NUCLEOTIDE SEQUENCE</scope>
    <source>
        <strain evidence="5">R3-111a-1</strain>
    </source>
</reference>
<dbReference type="SUPFAM" id="SSF52343">
    <property type="entry name" value="Ferredoxin reductase-like, C-terminal NADP-linked domain"/>
    <property type="match status" value="1"/>
</dbReference>
<protein>
    <recommendedName>
        <fullName evidence="7">FAD-binding FR-type domain-containing protein</fullName>
    </recommendedName>
</protein>
<keyword evidence="3" id="KW-0732">Signal</keyword>
<organism evidence="4">
    <name type="scientific">Gaeumannomyces tritici (strain R3-111a-1)</name>
    <name type="common">Wheat and barley take-all root rot fungus</name>
    <name type="synonym">Gaeumannomyces graminis var. tritici</name>
    <dbReference type="NCBI Taxonomy" id="644352"/>
    <lineage>
        <taxon>Eukaryota</taxon>
        <taxon>Fungi</taxon>
        <taxon>Dikarya</taxon>
        <taxon>Ascomycota</taxon>
        <taxon>Pezizomycotina</taxon>
        <taxon>Sordariomycetes</taxon>
        <taxon>Sordariomycetidae</taxon>
        <taxon>Magnaporthales</taxon>
        <taxon>Magnaporthaceae</taxon>
        <taxon>Gaeumannomyces</taxon>
    </lineage>
</organism>
<dbReference type="Proteomes" id="UP000006039">
    <property type="component" value="Unassembled WGS sequence"/>
</dbReference>
<dbReference type="GO" id="GO:0005886">
    <property type="term" value="C:plasma membrane"/>
    <property type="evidence" value="ECO:0007669"/>
    <property type="project" value="TreeGrafter"/>
</dbReference>
<name>J3NZC8_GAET3</name>
<dbReference type="InterPro" id="IPR051410">
    <property type="entry name" value="Ferric/Cupric_Reductase"/>
</dbReference>
<keyword evidence="1" id="KW-0813">Transport</keyword>
<evidence type="ECO:0000313" key="4">
    <source>
        <dbReference type="EMBL" id="EJT76711.1"/>
    </source>
</evidence>
<reference evidence="4" key="2">
    <citation type="submission" date="2010-07" db="EMBL/GenBank/DDBJ databases">
        <authorList>
            <consortium name="The Broad Institute Genome Sequencing Platform"/>
            <consortium name="Broad Institute Genome Sequencing Center for Infectious Disease"/>
            <person name="Ma L.-J."/>
            <person name="Dead R."/>
            <person name="Young S."/>
            <person name="Zeng Q."/>
            <person name="Koehrsen M."/>
            <person name="Alvarado L."/>
            <person name="Berlin A."/>
            <person name="Chapman S.B."/>
            <person name="Chen Z."/>
            <person name="Freedman E."/>
            <person name="Gellesch M."/>
            <person name="Goldberg J."/>
            <person name="Griggs A."/>
            <person name="Gujja S."/>
            <person name="Heilman E.R."/>
            <person name="Heiman D."/>
            <person name="Hepburn T."/>
            <person name="Howarth C."/>
            <person name="Jen D."/>
            <person name="Larson L."/>
            <person name="Mehta T."/>
            <person name="Neiman D."/>
            <person name="Pearson M."/>
            <person name="Roberts A."/>
            <person name="Saif S."/>
            <person name="Shea T."/>
            <person name="Shenoy N."/>
            <person name="Sisk P."/>
            <person name="Stolte C."/>
            <person name="Sykes S."/>
            <person name="Walk T."/>
            <person name="White J."/>
            <person name="Yandava C."/>
            <person name="Haas B."/>
            <person name="Nusbaum C."/>
            <person name="Birren B."/>
        </authorList>
    </citation>
    <scope>NUCLEOTIDE SEQUENCE</scope>
    <source>
        <strain evidence="4">R3-111a-1</strain>
    </source>
</reference>
<dbReference type="PANTHER" id="PTHR32361:SF9">
    <property type="entry name" value="FERRIC REDUCTASE TRANSMEMBRANE COMPONENT 3-RELATED"/>
    <property type="match status" value="1"/>
</dbReference>
<dbReference type="EMBL" id="GL385397">
    <property type="protein sequence ID" value="EJT76711.1"/>
    <property type="molecule type" value="Genomic_DNA"/>
</dbReference>
<dbReference type="GO" id="GO:0015677">
    <property type="term" value="P:copper ion import"/>
    <property type="evidence" value="ECO:0007669"/>
    <property type="project" value="TreeGrafter"/>
</dbReference>
<dbReference type="VEuPathDB" id="FungiDB:GGTG_06627"/>
<feature type="region of interest" description="Disordered" evidence="2">
    <location>
        <begin position="229"/>
        <end position="253"/>
    </location>
</feature>
<accession>J3NZC8</accession>
<dbReference type="GO" id="GO:0006879">
    <property type="term" value="P:intracellular iron ion homeostasis"/>
    <property type="evidence" value="ECO:0007669"/>
    <property type="project" value="TreeGrafter"/>
</dbReference>
<dbReference type="EnsemblFungi" id="EJT76711">
    <property type="protein sequence ID" value="EJT76711"/>
    <property type="gene ID" value="GGTG_06627"/>
</dbReference>
<evidence type="ECO:0000313" key="6">
    <source>
        <dbReference type="Proteomes" id="UP000006039"/>
    </source>
</evidence>
<dbReference type="eggNOG" id="KOG0039">
    <property type="taxonomic scope" value="Eukaryota"/>
</dbReference>
<evidence type="ECO:0000313" key="5">
    <source>
        <dbReference type="EnsemblFungi" id="EJT76711"/>
    </source>
</evidence>
<gene>
    <name evidence="5" type="primary">20347085</name>
    <name evidence="4" type="ORF">GGTG_06627</name>
</gene>
<sequence length="490" mass="52385">MTPARVAAWLGLLALPTAAQYHLIGLGYLPYDPLFAESCLRSLSTYTLGCTPEMDMAGGHAGHAMSMTPPECFAADDAFLTSVAWCLHSKCADSGVPASKLESFWEQFVTGSAGRLPAKWTYSEALAAVDPRPPSRQPDASDCELNVTSVVNPVVYLMQWNVLGAVVDESKTESKYSLVIILVAVASPVLLTRFGFPPLVAPLMDKPFSSSSAASITFWVSPRDRTRRRLRARRHPGRPLGSGPRWSRLRPLSNPRLPAAVGEPSVYGHAERPATSARIPAVPAGRAAIEELADEERQMIGGETKSAALGHTARHEDSNNMAPASATGLTLFIKKGAGITRHLAPQDGLLALLDGPYYSNGRASNILRCDRVLVVAGGIGITGTLPWIYQHPNVKLAWSVAESARCLVEALDLDAAPEKEVKIGSRLDVRELVAREAEAGWAGIGIVVAGPGGLCDDVRAAVAEAGRQGRAVFELEVDAYSWRCKFVTGS</sequence>
<dbReference type="AlphaFoldDB" id="J3NZC8"/>
<feature type="chain" id="PRO_5015094670" description="FAD-binding FR-type domain-containing protein" evidence="3">
    <location>
        <begin position="20"/>
        <end position="490"/>
    </location>
</feature>
<reference evidence="5" key="5">
    <citation type="submission" date="2018-04" db="UniProtKB">
        <authorList>
            <consortium name="EnsemblFungi"/>
        </authorList>
    </citation>
    <scope>IDENTIFICATION</scope>
    <source>
        <strain evidence="5">R3-111a-1</strain>
    </source>
</reference>
<dbReference type="OrthoDB" id="167398at2759"/>
<reference evidence="6" key="1">
    <citation type="submission" date="2010-07" db="EMBL/GenBank/DDBJ databases">
        <title>The genome sequence of Gaeumannomyces graminis var. tritici strain R3-111a-1.</title>
        <authorList>
            <consortium name="The Broad Institute Genome Sequencing Platform"/>
            <person name="Ma L.-J."/>
            <person name="Dead R."/>
            <person name="Young S."/>
            <person name="Zeng Q."/>
            <person name="Koehrsen M."/>
            <person name="Alvarado L."/>
            <person name="Berlin A."/>
            <person name="Chapman S.B."/>
            <person name="Chen Z."/>
            <person name="Freedman E."/>
            <person name="Gellesch M."/>
            <person name="Goldberg J."/>
            <person name="Griggs A."/>
            <person name="Gujja S."/>
            <person name="Heilman E.R."/>
            <person name="Heiman D."/>
            <person name="Hepburn T."/>
            <person name="Howarth C."/>
            <person name="Jen D."/>
            <person name="Larson L."/>
            <person name="Mehta T."/>
            <person name="Neiman D."/>
            <person name="Pearson M."/>
            <person name="Roberts A."/>
            <person name="Saif S."/>
            <person name="Shea T."/>
            <person name="Shenoy N."/>
            <person name="Sisk P."/>
            <person name="Stolte C."/>
            <person name="Sykes S."/>
            <person name="Walk T."/>
            <person name="White J."/>
            <person name="Yandava C."/>
            <person name="Haas B."/>
            <person name="Nusbaum C."/>
            <person name="Birren B."/>
        </authorList>
    </citation>
    <scope>NUCLEOTIDE SEQUENCE [LARGE SCALE GENOMIC DNA]</scope>
    <source>
        <strain evidence="6">R3-111a-1</strain>
    </source>
</reference>
<proteinExistence type="predicted"/>
<dbReference type="GeneID" id="20347085"/>
<evidence type="ECO:0000256" key="2">
    <source>
        <dbReference type="SAM" id="MobiDB-lite"/>
    </source>
</evidence>
<evidence type="ECO:0008006" key="7">
    <source>
        <dbReference type="Google" id="ProtNLM"/>
    </source>
</evidence>
<dbReference type="STRING" id="644352.J3NZC8"/>
<dbReference type="InterPro" id="IPR039261">
    <property type="entry name" value="FNR_nucleotide-bd"/>
</dbReference>
<evidence type="ECO:0000256" key="3">
    <source>
        <dbReference type="SAM" id="SignalP"/>
    </source>
</evidence>
<evidence type="ECO:0000256" key="1">
    <source>
        <dbReference type="ARBA" id="ARBA00022448"/>
    </source>
</evidence>
<dbReference type="HOGENOM" id="CLU_010365_2_0_1"/>
<reference evidence="4" key="3">
    <citation type="submission" date="2010-09" db="EMBL/GenBank/DDBJ databases">
        <title>Annotation of Gaeumannomyces graminis var. tritici R3-111a-1.</title>
        <authorList>
            <consortium name="The Broad Institute Genome Sequencing Platform"/>
            <person name="Ma L.-J."/>
            <person name="Dead R."/>
            <person name="Young S.K."/>
            <person name="Zeng Q."/>
            <person name="Gargeya S."/>
            <person name="Fitzgerald M."/>
            <person name="Haas B."/>
            <person name="Abouelleil A."/>
            <person name="Alvarado L."/>
            <person name="Arachchi H.M."/>
            <person name="Berlin A."/>
            <person name="Brown A."/>
            <person name="Chapman S.B."/>
            <person name="Chen Z."/>
            <person name="Dunbar C."/>
            <person name="Freedman E."/>
            <person name="Gearin G."/>
            <person name="Gellesch M."/>
            <person name="Goldberg J."/>
            <person name="Griggs A."/>
            <person name="Gujja S."/>
            <person name="Heiman D."/>
            <person name="Howarth C."/>
            <person name="Larson L."/>
            <person name="Lui A."/>
            <person name="MacDonald P.J.P."/>
            <person name="Mehta T."/>
            <person name="Montmayeur A."/>
            <person name="Murphy C."/>
            <person name="Neiman D."/>
            <person name="Pearson M."/>
            <person name="Priest M."/>
            <person name="Roberts A."/>
            <person name="Saif S."/>
            <person name="Shea T."/>
            <person name="Shenoy N."/>
            <person name="Sisk P."/>
            <person name="Stolte C."/>
            <person name="Sykes S."/>
            <person name="Yandava C."/>
            <person name="Wortman J."/>
            <person name="Nusbaum C."/>
            <person name="Birren B."/>
        </authorList>
    </citation>
    <scope>NUCLEOTIDE SEQUENCE</scope>
    <source>
        <strain evidence="4">R3-111a-1</strain>
    </source>
</reference>
<dbReference type="PANTHER" id="PTHR32361">
    <property type="entry name" value="FERRIC/CUPRIC REDUCTASE TRANSMEMBRANE COMPONENT"/>
    <property type="match status" value="1"/>
</dbReference>
<dbReference type="GO" id="GO:0000293">
    <property type="term" value="F:ferric-chelate reductase activity"/>
    <property type="evidence" value="ECO:0007669"/>
    <property type="project" value="TreeGrafter"/>
</dbReference>
<dbReference type="Gene3D" id="3.40.50.80">
    <property type="entry name" value="Nucleotide-binding domain of ferredoxin-NADP reductase (FNR) module"/>
    <property type="match status" value="1"/>
</dbReference>
<dbReference type="RefSeq" id="XP_009222711.1">
    <property type="nucleotide sequence ID" value="XM_009224447.1"/>
</dbReference>
<dbReference type="GO" id="GO:0006826">
    <property type="term" value="P:iron ion transport"/>
    <property type="evidence" value="ECO:0007669"/>
    <property type="project" value="TreeGrafter"/>
</dbReference>
<dbReference type="CDD" id="cd06186">
    <property type="entry name" value="NOX_Duox_like_FAD_NADP"/>
    <property type="match status" value="1"/>
</dbReference>
<feature type="signal peptide" evidence="3">
    <location>
        <begin position="1"/>
        <end position="19"/>
    </location>
</feature>
<keyword evidence="6" id="KW-1185">Reference proteome</keyword>